<sequence length="1394" mass="159720">MNKADIETMSIDDLYNNFKIVEQEVKKSVGASSGTQNMAFMTTLSTSSTNDVNTTNPTYKFSTDSSNTNTASSSVGTANICDKAMYAFMVENPNGSNLLHQDLEQIHEDDLEAMDLKWQLSLLSLRAKRYYQRTGKKIFINANDTARYQDNSRNQESSKRTVNVEDTSSKAMLAIHGVGFDWSDMEEEQIQTNMALMAFSDSKGTVLKSTFDYDKESNSSKGNTDDSLEKEQVSDNENNSVESSPNVVKETVFHVAKKGKPQLNDKGFVDSGCSRHMAGNIAYLLEFKEFDEGYVTFGGGAYGGRITDKGTLKTNNLDFDDVYFLNEVTLVESMLWHRRLGHINLKNINKLVKENIVKGLPLKHFENDQTCVACLKGKQHRASCKSKVMNFITKPLFMLHMDLFGPTFVSSLMHKKYCLVVINDYRRFTWVLFLPTKDETSEILKNFNKEIQNLVDKKVKIIRCDNGIKFKNKLMDDFCREKGIRREYSVVRTPQQNGVAERTNKTLIEAARTILAGSKLPTTFWDEAVSTACYVHNRVLIVKPHNKTPNELFRGIKPTLSFMKPFGCHVTILNTLDNLGKFDGKSDEGFFVGYSLYSKAFRVQPLMNLQEHKEIKIQDDGNDEPKSATDDPKQVEDGSHNEDDSSPNKDNTTEQQVNIASSGVNIGSIRLNIVYSLVNTTTPEDMLGANQSFEATHVEFFNDKNEPEVQLENIPNSYALPTTPHTRIHKDHPIENVIGDMQSSVQTRRMAKPTFEQGFLSVVYEGKTHQDLHTCLFACFLSHEEPKRISKALNDPAWVEEIQEELLQFKLQKIEEEVYVCQPLRFEDPNYPNKVYKVVKALYGLHQAPRAWYETLANYLLANGFQRGKIDQTLFIKKQKEDILLVQNYVDDIIFGSTKNELCIDFEKLMKDKFQMSSMEELTFFLRLQVQYRKDGIFIYQDKYVDEILRKFKYTDVKSASTLVHLEKPLVKDGDATEVDEHIYRSMIRSLMYLTASRPDIMFAVCACARFQVTPRTSHLLVVKRIFRYLKGNPTLGFWYSMDSPFELVILIVTMLEKLKIRSQQLEVVSFWETGKTQKGRDIKVPQSGGPPIKVGDEAVHKKMGDRIERATATDFSLEAEHDNVGSTMRIPLMYQGEYSQWRERFMNYLEEQMDGEAMIYSIQNEKTTRKIDRLARSLLIQGLPNDIYSLIDSNKTAKDLWDALERQMCGSEYGEQDMKVAISYEMEIVWHTDEANQEPNGINIDALYNILKQNQGLVAEKTKVSKQKEKFEVQTESEGSNDDDISDLKKITTLLAKAFNRKKYYAKPTNNNLRTSLASSLAKKKPEYVKSVEKKEDKKVKEKKRDMSKVKCYNCKKEGHFAKDCKKANVKDYNYYKIKMLLAKKDSDEQVLL</sequence>
<dbReference type="PANTHER" id="PTHR42648">
    <property type="entry name" value="TRANSPOSASE, PUTATIVE-RELATED"/>
    <property type="match status" value="1"/>
</dbReference>
<dbReference type="GO" id="GO:0015074">
    <property type="term" value="P:DNA integration"/>
    <property type="evidence" value="ECO:0007669"/>
    <property type="project" value="InterPro"/>
</dbReference>
<evidence type="ECO:0000313" key="7">
    <source>
        <dbReference type="EMBL" id="GEU75945.1"/>
    </source>
</evidence>
<dbReference type="GO" id="GO:0008270">
    <property type="term" value="F:zinc ion binding"/>
    <property type="evidence" value="ECO:0007669"/>
    <property type="project" value="UniProtKB-KW"/>
</dbReference>
<evidence type="ECO:0000259" key="6">
    <source>
        <dbReference type="PROSITE" id="PS50994"/>
    </source>
</evidence>
<comment type="caution">
    <text evidence="7">The sequence shown here is derived from an EMBL/GenBank/DDBJ whole genome shotgun (WGS) entry which is preliminary data.</text>
</comment>
<protein>
    <submittedName>
        <fullName evidence="7">Putative ribonuclease H-like domain-containing protein</fullName>
    </submittedName>
</protein>
<dbReference type="Pfam" id="PF13976">
    <property type="entry name" value="gag_pre-integrs"/>
    <property type="match status" value="1"/>
</dbReference>
<feature type="compositionally biased region" description="Low complexity" evidence="4">
    <location>
        <begin position="235"/>
        <end position="246"/>
    </location>
</feature>
<evidence type="ECO:0000256" key="3">
    <source>
        <dbReference type="PROSITE-ProRule" id="PRU00047"/>
    </source>
</evidence>
<dbReference type="Pfam" id="PF07727">
    <property type="entry name" value="RVT_2"/>
    <property type="match status" value="1"/>
</dbReference>
<keyword evidence="1" id="KW-0479">Metal-binding</keyword>
<dbReference type="InterPro" id="IPR001584">
    <property type="entry name" value="Integrase_cat-core"/>
</dbReference>
<accession>A0A6L2MUA0</accession>
<dbReference type="InterPro" id="IPR025724">
    <property type="entry name" value="GAG-pre-integrase_dom"/>
</dbReference>
<evidence type="ECO:0000256" key="4">
    <source>
        <dbReference type="SAM" id="MobiDB-lite"/>
    </source>
</evidence>
<dbReference type="Pfam" id="PF00098">
    <property type="entry name" value="zf-CCHC"/>
    <property type="match status" value="1"/>
</dbReference>
<dbReference type="GO" id="GO:0016787">
    <property type="term" value="F:hydrolase activity"/>
    <property type="evidence" value="ECO:0007669"/>
    <property type="project" value="UniProtKB-KW"/>
</dbReference>
<dbReference type="InterPro" id="IPR039537">
    <property type="entry name" value="Retrotran_Ty1/copia-like"/>
</dbReference>
<gene>
    <name evidence="7" type="ORF">Tci_047923</name>
</gene>
<feature type="compositionally biased region" description="Basic and acidic residues" evidence="4">
    <location>
        <begin position="615"/>
        <end position="647"/>
    </location>
</feature>
<keyword evidence="3" id="KW-0863">Zinc-finger</keyword>
<dbReference type="SUPFAM" id="SSF57756">
    <property type="entry name" value="Retrovirus zinc finger-like domains"/>
    <property type="match status" value="1"/>
</dbReference>
<name>A0A6L2MUA0_TANCI</name>
<evidence type="ECO:0000256" key="1">
    <source>
        <dbReference type="ARBA" id="ARBA00022723"/>
    </source>
</evidence>
<evidence type="ECO:0000259" key="5">
    <source>
        <dbReference type="PROSITE" id="PS50158"/>
    </source>
</evidence>
<reference evidence="7" key="1">
    <citation type="journal article" date="2019" name="Sci. Rep.">
        <title>Draft genome of Tanacetum cinerariifolium, the natural source of mosquito coil.</title>
        <authorList>
            <person name="Yamashiro T."/>
            <person name="Shiraishi A."/>
            <person name="Satake H."/>
            <person name="Nakayama K."/>
        </authorList>
    </citation>
    <scope>NUCLEOTIDE SEQUENCE</scope>
</reference>
<dbReference type="Pfam" id="PF00665">
    <property type="entry name" value="rve"/>
    <property type="match status" value="1"/>
</dbReference>
<feature type="compositionally biased region" description="Basic and acidic residues" evidence="4">
    <location>
        <begin position="213"/>
        <end position="233"/>
    </location>
</feature>
<dbReference type="SUPFAM" id="SSF53098">
    <property type="entry name" value="Ribonuclease H-like"/>
    <property type="match status" value="1"/>
</dbReference>
<dbReference type="PANTHER" id="PTHR42648:SF32">
    <property type="entry name" value="RIBONUCLEASE H-LIKE DOMAIN, GAG-PRE-INTEGRASE DOMAIN PROTEIN-RELATED"/>
    <property type="match status" value="1"/>
</dbReference>
<keyword evidence="2" id="KW-0378">Hydrolase</keyword>
<feature type="domain" description="Integrase catalytic" evidence="6">
    <location>
        <begin position="391"/>
        <end position="557"/>
    </location>
</feature>
<evidence type="ECO:0000256" key="2">
    <source>
        <dbReference type="ARBA" id="ARBA00022801"/>
    </source>
</evidence>
<dbReference type="Gene3D" id="3.30.420.10">
    <property type="entry name" value="Ribonuclease H-like superfamily/Ribonuclease H"/>
    <property type="match status" value="1"/>
</dbReference>
<organism evidence="7">
    <name type="scientific">Tanacetum cinerariifolium</name>
    <name type="common">Dalmatian daisy</name>
    <name type="synonym">Chrysanthemum cinerariifolium</name>
    <dbReference type="NCBI Taxonomy" id="118510"/>
    <lineage>
        <taxon>Eukaryota</taxon>
        <taxon>Viridiplantae</taxon>
        <taxon>Streptophyta</taxon>
        <taxon>Embryophyta</taxon>
        <taxon>Tracheophyta</taxon>
        <taxon>Spermatophyta</taxon>
        <taxon>Magnoliopsida</taxon>
        <taxon>eudicotyledons</taxon>
        <taxon>Gunneridae</taxon>
        <taxon>Pentapetalae</taxon>
        <taxon>asterids</taxon>
        <taxon>campanulids</taxon>
        <taxon>Asterales</taxon>
        <taxon>Asteraceae</taxon>
        <taxon>Asteroideae</taxon>
        <taxon>Anthemideae</taxon>
        <taxon>Anthemidinae</taxon>
        <taxon>Tanacetum</taxon>
    </lineage>
</organism>
<dbReference type="PROSITE" id="PS50158">
    <property type="entry name" value="ZF_CCHC"/>
    <property type="match status" value="1"/>
</dbReference>
<dbReference type="InterPro" id="IPR036875">
    <property type="entry name" value="Znf_CCHC_sf"/>
</dbReference>
<dbReference type="GO" id="GO:0003676">
    <property type="term" value="F:nucleic acid binding"/>
    <property type="evidence" value="ECO:0007669"/>
    <property type="project" value="InterPro"/>
</dbReference>
<keyword evidence="3" id="KW-0862">Zinc</keyword>
<feature type="domain" description="CCHC-type" evidence="5">
    <location>
        <begin position="1352"/>
        <end position="1368"/>
    </location>
</feature>
<dbReference type="InterPro" id="IPR013103">
    <property type="entry name" value="RVT_2"/>
</dbReference>
<dbReference type="InterPro" id="IPR001878">
    <property type="entry name" value="Znf_CCHC"/>
</dbReference>
<dbReference type="InterPro" id="IPR036397">
    <property type="entry name" value="RNaseH_sf"/>
</dbReference>
<dbReference type="InterPro" id="IPR012337">
    <property type="entry name" value="RNaseH-like_sf"/>
</dbReference>
<dbReference type="PROSITE" id="PS50994">
    <property type="entry name" value="INTEGRASE"/>
    <property type="match status" value="1"/>
</dbReference>
<proteinExistence type="predicted"/>
<feature type="region of interest" description="Disordered" evidence="4">
    <location>
        <begin position="213"/>
        <end position="246"/>
    </location>
</feature>
<dbReference type="SMART" id="SM00343">
    <property type="entry name" value="ZnF_C2HC"/>
    <property type="match status" value="1"/>
</dbReference>
<feature type="region of interest" description="Disordered" evidence="4">
    <location>
        <begin position="615"/>
        <end position="654"/>
    </location>
</feature>
<dbReference type="EMBL" id="BKCJ010007183">
    <property type="protein sequence ID" value="GEU75945.1"/>
    <property type="molecule type" value="Genomic_DNA"/>
</dbReference>
<dbReference type="Gene3D" id="4.10.60.10">
    <property type="entry name" value="Zinc finger, CCHC-type"/>
    <property type="match status" value="1"/>
</dbReference>